<comment type="caution">
    <text evidence="2">The sequence shown here is derived from an EMBL/GenBank/DDBJ whole genome shotgun (WGS) entry which is preliminary data.</text>
</comment>
<sequence length="334" mass="35197">MRRELIWVVVIGITFGLIIAFGVWRVNSSLEGPKSDGPTPTPDSQNSEVEFKITLSAPENNDVVTVSPVTVSGITKPLTWIVASGEAEDYILQSDDKGIFTQDVALEPGINRIGIAAFDPAGSQSVQKVLVVYSSVFQLKTATSPLQDAASGSSAIREKVAQKVAAAMDQPKAYLGVVTDITSSTIQIKNPESQIEQIAIGTDGISVVNAKGTTSKAVKLSDIAIGDFIVAMGYVNGDGVLKAQRILITDPLEDSGLKAFIGKVVKTTVKTITVTDAAKGEESIITPGKNTVIKTFAGGKTVSVKMASIETDDLIIYVMDTSGTSPFVRSIFGI</sequence>
<keyword evidence="1" id="KW-0472">Membrane</keyword>
<dbReference type="Gene3D" id="2.60.40.10">
    <property type="entry name" value="Immunoglobulins"/>
    <property type="match status" value="1"/>
</dbReference>
<reference evidence="2 3" key="1">
    <citation type="journal article" date="2016" name="Nat. Commun.">
        <title>Thousands of microbial genomes shed light on interconnected biogeochemical processes in an aquifer system.</title>
        <authorList>
            <person name="Anantharaman K."/>
            <person name="Brown C.T."/>
            <person name="Hug L.A."/>
            <person name="Sharon I."/>
            <person name="Castelle C.J."/>
            <person name="Probst A.J."/>
            <person name="Thomas B.C."/>
            <person name="Singh A."/>
            <person name="Wilkins M.J."/>
            <person name="Karaoz U."/>
            <person name="Brodie E.L."/>
            <person name="Williams K.H."/>
            <person name="Hubbard S.S."/>
            <person name="Banfield J.F."/>
        </authorList>
    </citation>
    <scope>NUCLEOTIDE SEQUENCE [LARGE SCALE GENOMIC DNA]</scope>
</reference>
<name>A0A1F8DJV3_9BACT</name>
<dbReference type="EMBL" id="MGIL01000015">
    <property type="protein sequence ID" value="OGM88148.1"/>
    <property type="molecule type" value="Genomic_DNA"/>
</dbReference>
<evidence type="ECO:0000313" key="2">
    <source>
        <dbReference type="EMBL" id="OGM88148.1"/>
    </source>
</evidence>
<proteinExistence type="predicted"/>
<dbReference type="InterPro" id="IPR013783">
    <property type="entry name" value="Ig-like_fold"/>
</dbReference>
<protein>
    <recommendedName>
        <fullName evidence="4">DUF5666 domain-containing protein</fullName>
    </recommendedName>
</protein>
<evidence type="ECO:0000313" key="3">
    <source>
        <dbReference type="Proteomes" id="UP000177596"/>
    </source>
</evidence>
<accession>A0A1F8DJV3</accession>
<gene>
    <name evidence="2" type="ORF">A2573_01920</name>
</gene>
<dbReference type="Proteomes" id="UP000177596">
    <property type="component" value="Unassembled WGS sequence"/>
</dbReference>
<keyword evidence="1" id="KW-0812">Transmembrane</keyword>
<evidence type="ECO:0000256" key="1">
    <source>
        <dbReference type="SAM" id="Phobius"/>
    </source>
</evidence>
<feature type="transmembrane region" description="Helical" evidence="1">
    <location>
        <begin position="5"/>
        <end position="24"/>
    </location>
</feature>
<dbReference type="AlphaFoldDB" id="A0A1F8DJV3"/>
<organism evidence="2 3">
    <name type="scientific">Candidatus Woesebacteria bacterium RIFOXYD1_FULL_43_18</name>
    <dbReference type="NCBI Taxonomy" id="1802551"/>
    <lineage>
        <taxon>Bacteria</taxon>
        <taxon>Candidatus Woeseibacteriota</taxon>
    </lineage>
</organism>
<evidence type="ECO:0008006" key="4">
    <source>
        <dbReference type="Google" id="ProtNLM"/>
    </source>
</evidence>
<keyword evidence="1" id="KW-1133">Transmembrane helix</keyword>